<dbReference type="GO" id="GO:0016255">
    <property type="term" value="P:attachment of GPI anchor to protein"/>
    <property type="evidence" value="ECO:0007669"/>
    <property type="project" value="InterPro"/>
</dbReference>
<dbReference type="PANTHER" id="PTHR12959:SF11">
    <property type="entry name" value="GPI TRANSAMIDASE COMPONENT PIG-T"/>
    <property type="match status" value="1"/>
</dbReference>
<reference evidence="3 4" key="1">
    <citation type="submission" date="2016-06" db="EMBL/GenBank/DDBJ databases">
        <title>Evolution of pathogenesis and genome organization in the Tremellales.</title>
        <authorList>
            <person name="Cuomo C."/>
            <person name="Litvintseva A."/>
            <person name="Heitman J."/>
            <person name="Chen Y."/>
            <person name="Sun S."/>
            <person name="Springer D."/>
            <person name="Dromer F."/>
            <person name="Young S."/>
            <person name="Zeng Q."/>
            <person name="Chapman S."/>
            <person name="Gujja S."/>
            <person name="Saif S."/>
            <person name="Birren B."/>
        </authorList>
    </citation>
    <scope>NUCLEOTIDE SEQUENCE [LARGE SCALE GENOMIC DNA]</scope>
    <source>
        <strain evidence="3 4">ATCC 28783</strain>
    </source>
</reference>
<sequence length="592" mass="65994">MLLSSLILTLITPTRVRCSGHQDVPPDAFHESLTLHPLPDGKLSVLFEFTTHFSSPFLSSELTRSHHSLTPPSLLLPLGQNDVAELTVSFTSGQWDRRRSGQAGPLAYDAGGGGGEVRGWIKDYGSMEELAGSDSGRQKLINRNDRRRTAITHALGGLFCAGLGPSEEGEVAGTFGAIFPPHGKLQNYTHFFLPRPTETLCTENLTPFLSLLPSKGLSGLSSLLAQPGIIFSWGFKTEGIEVIMPMDGQQGQWRGWWEGVVDLIPVKGRRDRAFSISRLFHKTLPRPFVEADSSIMRLILPAEKMSVKPSGEVRREWVDGQLTEVMEWDLLDPTITGEDVTFTWDGEGEFQYPWTFHTPPMSVSRTATDLVAQDGTFLIRVENHAETERRTIYSELWPQWVKPWLHEISLYAEDESKARPDLLTNLEYHPAYPPRGSTTTLHFHLTVPAHSVLLLRIPFTKLTLKYTEHRPDAERGREIPSGILTLLDVVGEDASSQTDTSSIPVGHVDPRWSGRKRIYTSRLLLDVPTPDFSMPYNVIIMSCTVMAVFFGLMQGTLTRRVGFVEVPMELAPSLELKVDDTSVEIAVEGLKT</sequence>
<evidence type="ECO:0008006" key="5">
    <source>
        <dbReference type="Google" id="ProtNLM"/>
    </source>
</evidence>
<dbReference type="GO" id="GO:0042765">
    <property type="term" value="C:GPI-anchor transamidase complex"/>
    <property type="evidence" value="ECO:0007669"/>
    <property type="project" value="InterPro"/>
</dbReference>
<proteinExistence type="predicted"/>
<evidence type="ECO:0000313" key="3">
    <source>
        <dbReference type="EMBL" id="RXK42297.1"/>
    </source>
</evidence>
<feature type="signal peptide" evidence="2">
    <location>
        <begin position="1"/>
        <end position="18"/>
    </location>
</feature>
<keyword evidence="4" id="KW-1185">Reference proteome</keyword>
<dbReference type="InParanoid" id="A0A4V1M516"/>
<keyword evidence="1" id="KW-0812">Transmembrane</keyword>
<dbReference type="InterPro" id="IPR007245">
    <property type="entry name" value="PIG-T"/>
</dbReference>
<dbReference type="Proteomes" id="UP000289152">
    <property type="component" value="Unassembled WGS sequence"/>
</dbReference>
<protein>
    <recommendedName>
        <fullName evidence="5">Phosphatidylinositol glycan, class T</fullName>
    </recommendedName>
</protein>
<name>A0A4V1M516_TREME</name>
<comment type="caution">
    <text evidence="3">The sequence shown here is derived from an EMBL/GenBank/DDBJ whole genome shotgun (WGS) entry which is preliminary data.</text>
</comment>
<organism evidence="3 4">
    <name type="scientific">Tremella mesenterica</name>
    <name type="common">Jelly fungus</name>
    <dbReference type="NCBI Taxonomy" id="5217"/>
    <lineage>
        <taxon>Eukaryota</taxon>
        <taxon>Fungi</taxon>
        <taxon>Dikarya</taxon>
        <taxon>Basidiomycota</taxon>
        <taxon>Agaricomycotina</taxon>
        <taxon>Tremellomycetes</taxon>
        <taxon>Tremellales</taxon>
        <taxon>Tremellaceae</taxon>
        <taxon>Tremella</taxon>
    </lineage>
</organism>
<gene>
    <name evidence="3" type="ORF">M231_00287</name>
</gene>
<dbReference type="FunCoup" id="A0A4V1M516">
    <property type="interactions" value="229"/>
</dbReference>
<keyword evidence="1" id="KW-0472">Membrane</keyword>
<keyword evidence="2" id="KW-0732">Signal</keyword>
<dbReference type="OrthoDB" id="331263at2759"/>
<feature type="transmembrane region" description="Helical" evidence="1">
    <location>
        <begin position="534"/>
        <end position="553"/>
    </location>
</feature>
<dbReference type="PANTHER" id="PTHR12959">
    <property type="entry name" value="GPI TRANSAMIDASE COMPONENT PIG-T-RELATED"/>
    <property type="match status" value="1"/>
</dbReference>
<dbReference type="EMBL" id="SDIL01000002">
    <property type="protein sequence ID" value="RXK42297.1"/>
    <property type="molecule type" value="Genomic_DNA"/>
</dbReference>
<dbReference type="VEuPathDB" id="FungiDB:TREMEDRAFT_39872"/>
<dbReference type="AlphaFoldDB" id="A0A4V1M516"/>
<accession>A0A4V1M516</accession>
<evidence type="ECO:0000256" key="2">
    <source>
        <dbReference type="SAM" id="SignalP"/>
    </source>
</evidence>
<dbReference type="STRING" id="5217.A0A4V1M516"/>
<dbReference type="Pfam" id="PF04113">
    <property type="entry name" value="Gpi16"/>
    <property type="match status" value="2"/>
</dbReference>
<evidence type="ECO:0000256" key="1">
    <source>
        <dbReference type="SAM" id="Phobius"/>
    </source>
</evidence>
<keyword evidence="1" id="KW-1133">Transmembrane helix</keyword>
<feature type="chain" id="PRO_5020334558" description="Phosphatidylinositol glycan, class T" evidence="2">
    <location>
        <begin position="19"/>
        <end position="592"/>
    </location>
</feature>
<evidence type="ECO:0000313" key="4">
    <source>
        <dbReference type="Proteomes" id="UP000289152"/>
    </source>
</evidence>